<evidence type="ECO:0000313" key="2">
    <source>
        <dbReference type="EMBL" id="MDF0752731.1"/>
    </source>
</evidence>
<dbReference type="RefSeq" id="WP_275710338.1">
    <property type="nucleotide sequence ID" value="NZ_JANCMW010000024.1"/>
</dbReference>
<evidence type="ECO:0000259" key="1">
    <source>
        <dbReference type="Pfam" id="PF18734"/>
    </source>
</evidence>
<reference evidence="2" key="1">
    <citation type="submission" date="2022-07" db="EMBL/GenBank/DDBJ databases">
        <title>Marinobacter iranensis a new bacterium isolate from a hipersaline lake in Iran.</title>
        <authorList>
            <person name="Mohammad A.M.A."/>
            <person name="Cristina S.-P."/>
            <person name="Antonio V."/>
        </authorList>
    </citation>
    <scope>NUCLEOTIDE SEQUENCE</scope>
    <source>
        <strain evidence="2">71-i</strain>
    </source>
</reference>
<sequence>MEKVEEALKLYRDEVATATWAFYAWKHLNNIGSNDRAVRNGLNRNAATWNVITHSLQTTFFITIGRLFDIDGDAFSVHAFLRFCIENVDQFDSRHIRERKMTDQNGIEADWLESYMGRVYEAKVPDFQRLRGEVTKHQKRYEEIYRPIRNKVMAHKEIASLSNVTEIFGRTNIGEIQSFLALFGQVENVVFDLMHNGKLRKIGDYELHEEQRMEQDVTSLLDRIKA</sequence>
<keyword evidence="3" id="KW-1185">Reference proteome</keyword>
<gene>
    <name evidence="2" type="ORF">NLU14_21105</name>
</gene>
<dbReference type="Pfam" id="PF18734">
    <property type="entry name" value="HEPN_AbiU2"/>
    <property type="match status" value="1"/>
</dbReference>
<accession>A0ABT5YGA4</accession>
<organism evidence="2 3">
    <name type="scientific">Marinobacter iranensis</name>
    <dbReference type="NCBI Taxonomy" id="2962607"/>
    <lineage>
        <taxon>Bacteria</taxon>
        <taxon>Pseudomonadati</taxon>
        <taxon>Pseudomonadota</taxon>
        <taxon>Gammaproteobacteria</taxon>
        <taxon>Pseudomonadales</taxon>
        <taxon>Marinobacteraceae</taxon>
        <taxon>Marinobacter</taxon>
    </lineage>
</organism>
<dbReference type="InterPro" id="IPR040704">
    <property type="entry name" value="HEPN_AbiU2"/>
</dbReference>
<comment type="caution">
    <text evidence="2">The sequence shown here is derived from an EMBL/GenBank/DDBJ whole genome shotgun (WGS) entry which is preliminary data.</text>
</comment>
<evidence type="ECO:0000313" key="3">
    <source>
        <dbReference type="Proteomes" id="UP001143391"/>
    </source>
</evidence>
<dbReference type="EMBL" id="JANCMW010000024">
    <property type="protein sequence ID" value="MDF0752731.1"/>
    <property type="molecule type" value="Genomic_DNA"/>
</dbReference>
<proteinExistence type="predicted"/>
<protein>
    <recommendedName>
        <fullName evidence="1">HEPN AbiU2-like domain-containing protein</fullName>
    </recommendedName>
</protein>
<name>A0ABT5YGA4_9GAMM</name>
<feature type="domain" description="HEPN AbiU2-like" evidence="1">
    <location>
        <begin position="1"/>
        <end position="197"/>
    </location>
</feature>
<dbReference type="Proteomes" id="UP001143391">
    <property type="component" value="Unassembled WGS sequence"/>
</dbReference>